<evidence type="ECO:0000313" key="1">
    <source>
        <dbReference type="EMBL" id="JAD44048.1"/>
    </source>
</evidence>
<organism evidence="1">
    <name type="scientific">Arundo donax</name>
    <name type="common">Giant reed</name>
    <name type="synonym">Donax arundinaceus</name>
    <dbReference type="NCBI Taxonomy" id="35708"/>
    <lineage>
        <taxon>Eukaryota</taxon>
        <taxon>Viridiplantae</taxon>
        <taxon>Streptophyta</taxon>
        <taxon>Embryophyta</taxon>
        <taxon>Tracheophyta</taxon>
        <taxon>Spermatophyta</taxon>
        <taxon>Magnoliopsida</taxon>
        <taxon>Liliopsida</taxon>
        <taxon>Poales</taxon>
        <taxon>Poaceae</taxon>
        <taxon>PACMAD clade</taxon>
        <taxon>Arundinoideae</taxon>
        <taxon>Arundineae</taxon>
        <taxon>Arundo</taxon>
    </lineage>
</organism>
<dbReference type="EMBL" id="GBRH01253847">
    <property type="protein sequence ID" value="JAD44048.1"/>
    <property type="molecule type" value="Transcribed_RNA"/>
</dbReference>
<reference evidence="1" key="2">
    <citation type="journal article" date="2015" name="Data Brief">
        <title>Shoot transcriptome of the giant reed, Arundo donax.</title>
        <authorList>
            <person name="Barrero R.A."/>
            <person name="Guerrero F.D."/>
            <person name="Moolhuijzen P."/>
            <person name="Goolsby J.A."/>
            <person name="Tidwell J."/>
            <person name="Bellgard S.E."/>
            <person name="Bellgard M.I."/>
        </authorList>
    </citation>
    <scope>NUCLEOTIDE SEQUENCE</scope>
    <source>
        <tissue evidence="1">Shoot tissue taken approximately 20 cm above the soil surface</tissue>
    </source>
</reference>
<name>A0A0A9A263_ARUDO</name>
<sequence>MFSSNNAWLKYN</sequence>
<reference evidence="1" key="1">
    <citation type="submission" date="2014-09" db="EMBL/GenBank/DDBJ databases">
        <authorList>
            <person name="Magalhaes I.L.F."/>
            <person name="Oliveira U."/>
            <person name="Santos F.R."/>
            <person name="Vidigal T.H.D.A."/>
            <person name="Brescovit A.D."/>
            <person name="Santos A.J."/>
        </authorList>
    </citation>
    <scope>NUCLEOTIDE SEQUENCE</scope>
    <source>
        <tissue evidence="1">Shoot tissue taken approximately 20 cm above the soil surface</tissue>
    </source>
</reference>
<proteinExistence type="predicted"/>
<protein>
    <submittedName>
        <fullName evidence="1">Uncharacterized protein</fullName>
    </submittedName>
</protein>
<accession>A0A0A9A263</accession>